<evidence type="ECO:0000259" key="2">
    <source>
        <dbReference type="Pfam" id="PF23672"/>
    </source>
</evidence>
<dbReference type="PANTHER" id="PTHR22198">
    <property type="entry name" value="FERM DOMAIN-CONTAINING PROTEIN"/>
    <property type="match status" value="1"/>
</dbReference>
<feature type="domain" description="DUF7153" evidence="2">
    <location>
        <begin position="101"/>
        <end position="274"/>
    </location>
</feature>
<feature type="non-terminal residue" evidence="3">
    <location>
        <position position="307"/>
    </location>
</feature>
<name>A0AAV2RGQ8_MEGNR</name>
<accession>A0AAV2RGQ8</accession>
<dbReference type="Proteomes" id="UP001497623">
    <property type="component" value="Unassembled WGS sequence"/>
</dbReference>
<dbReference type="PANTHER" id="PTHR22198:SF1">
    <property type="entry name" value="FERM DOMAIN-CONTAINING PROTEIN"/>
    <property type="match status" value="1"/>
</dbReference>
<feature type="region of interest" description="Disordered" evidence="1">
    <location>
        <begin position="37"/>
        <end position="79"/>
    </location>
</feature>
<keyword evidence="4" id="KW-1185">Reference proteome</keyword>
<feature type="compositionally biased region" description="Polar residues" evidence="1">
    <location>
        <begin position="37"/>
        <end position="76"/>
    </location>
</feature>
<evidence type="ECO:0000313" key="4">
    <source>
        <dbReference type="Proteomes" id="UP001497623"/>
    </source>
</evidence>
<dbReference type="AlphaFoldDB" id="A0AAV2RGQ8"/>
<dbReference type="InterPro" id="IPR055577">
    <property type="entry name" value="DUF7153"/>
</dbReference>
<evidence type="ECO:0000313" key="3">
    <source>
        <dbReference type="EMBL" id="CAL4122736.1"/>
    </source>
</evidence>
<comment type="caution">
    <text evidence="3">The sequence shown here is derived from an EMBL/GenBank/DDBJ whole genome shotgun (WGS) entry which is preliminary data.</text>
</comment>
<reference evidence="3 4" key="1">
    <citation type="submission" date="2024-05" db="EMBL/GenBank/DDBJ databases">
        <authorList>
            <person name="Wallberg A."/>
        </authorList>
    </citation>
    <scope>NUCLEOTIDE SEQUENCE [LARGE SCALE GENOMIC DNA]</scope>
</reference>
<dbReference type="EMBL" id="CAXKWB010020684">
    <property type="protein sequence ID" value="CAL4122736.1"/>
    <property type="molecule type" value="Genomic_DNA"/>
</dbReference>
<proteinExistence type="predicted"/>
<sequence>TRSLRVKFQEMERKEEPGQHCVVISLMSSVKQYAKHNNTQEVKATPTQKFKYSSSTQTEDITTDTGNKNKIQQAQHQRGRRGSYYEYHLTCMETAQQCHKFRQGRLLEGLERGAEFPVIHLSLPVNNVLPPSILPHDALGDTTVLQQGVYDELVRWYPEMQEPPPSTPRQKNNPKCHILIGFKTIQGMEVSEDIEYRWREWTGALYIYCNISEELGLSHVTFYRKRGNTHPSMFTYLVVAQLDSVTQTNSLHLLDFVYRMRIRRGSGYISVYKELNRMSDDDDGNSSNALYTYEDEENGNHFLTVND</sequence>
<dbReference type="Pfam" id="PF23672">
    <property type="entry name" value="DUF7153"/>
    <property type="match status" value="1"/>
</dbReference>
<protein>
    <recommendedName>
        <fullName evidence="2">DUF7153 domain-containing protein</fullName>
    </recommendedName>
</protein>
<gene>
    <name evidence="3" type="ORF">MNOR_LOCUS23458</name>
</gene>
<organism evidence="3 4">
    <name type="scientific">Meganyctiphanes norvegica</name>
    <name type="common">Northern krill</name>
    <name type="synonym">Thysanopoda norvegica</name>
    <dbReference type="NCBI Taxonomy" id="48144"/>
    <lineage>
        <taxon>Eukaryota</taxon>
        <taxon>Metazoa</taxon>
        <taxon>Ecdysozoa</taxon>
        <taxon>Arthropoda</taxon>
        <taxon>Crustacea</taxon>
        <taxon>Multicrustacea</taxon>
        <taxon>Malacostraca</taxon>
        <taxon>Eumalacostraca</taxon>
        <taxon>Eucarida</taxon>
        <taxon>Euphausiacea</taxon>
        <taxon>Euphausiidae</taxon>
        <taxon>Meganyctiphanes</taxon>
    </lineage>
</organism>
<feature type="non-terminal residue" evidence="3">
    <location>
        <position position="1"/>
    </location>
</feature>
<evidence type="ECO:0000256" key="1">
    <source>
        <dbReference type="SAM" id="MobiDB-lite"/>
    </source>
</evidence>